<accession>A0ABY6TZQ4</accession>
<sequence length="282" mass="31292">MDIKKNWYYPPDFSFFPDGHLRLGTILKSPDDPTQKLANLDPNSYPEVTLPEVKTFERTRPAQSSSKDGDFAWKAFLGIANIPLIGLSKDTTQSGKEPLGPISLEGRVFNDSFSGPSLEAIVNIKAVKEFIDSAVVGKNTIYIITGLLVNQEKTELSYDGSQKRSDKYKLLAGIGNEQSPATLEGGLENSQSPRPQTHELDKGMIYGFRVHAIRYGNPKRYGLHTDQGNFCTGNTEEAGELEYVEATPNVLRSGSYPCRRVDPIPLDDSEDGPVCYNFRKNH</sequence>
<organism evidence="1 2">
    <name type="scientific">Bionectria ochroleuca</name>
    <name type="common">Gliocladium roseum</name>
    <dbReference type="NCBI Taxonomy" id="29856"/>
    <lineage>
        <taxon>Eukaryota</taxon>
        <taxon>Fungi</taxon>
        <taxon>Dikarya</taxon>
        <taxon>Ascomycota</taxon>
        <taxon>Pezizomycotina</taxon>
        <taxon>Sordariomycetes</taxon>
        <taxon>Hypocreomycetidae</taxon>
        <taxon>Hypocreales</taxon>
        <taxon>Bionectriaceae</taxon>
        <taxon>Clonostachys</taxon>
    </lineage>
</organism>
<reference evidence="1 2" key="1">
    <citation type="submission" date="2019-06" db="EMBL/GenBank/DDBJ databases">
        <authorList>
            <person name="Broberg M."/>
        </authorList>
    </citation>
    <scope>NUCLEOTIDE SEQUENCE [LARGE SCALE GENOMIC DNA]</scope>
</reference>
<evidence type="ECO:0000313" key="1">
    <source>
        <dbReference type="EMBL" id="VUC24161.1"/>
    </source>
</evidence>
<gene>
    <name evidence="1" type="ORF">CLO192961_LOCUS132716</name>
</gene>
<protein>
    <submittedName>
        <fullName evidence="1">Uncharacterized protein</fullName>
    </submittedName>
</protein>
<evidence type="ECO:0000313" key="2">
    <source>
        <dbReference type="Proteomes" id="UP000766486"/>
    </source>
</evidence>
<keyword evidence="2" id="KW-1185">Reference proteome</keyword>
<comment type="caution">
    <text evidence="1">The sequence shown here is derived from an EMBL/GenBank/DDBJ whole genome shotgun (WGS) entry which is preliminary data.</text>
</comment>
<dbReference type="EMBL" id="CABFNS010000715">
    <property type="protein sequence ID" value="VUC24161.1"/>
    <property type="molecule type" value="Genomic_DNA"/>
</dbReference>
<name>A0ABY6TZQ4_BIOOC</name>
<proteinExistence type="predicted"/>
<dbReference type="Proteomes" id="UP000766486">
    <property type="component" value="Unassembled WGS sequence"/>
</dbReference>